<dbReference type="PROSITE" id="PS00678">
    <property type="entry name" value="WD_REPEATS_1"/>
    <property type="match status" value="3"/>
</dbReference>
<dbReference type="SMART" id="SM00320">
    <property type="entry name" value="WD40"/>
    <property type="match status" value="8"/>
</dbReference>
<evidence type="ECO:0000313" key="8">
    <source>
        <dbReference type="EMBL" id="GFE54969.1"/>
    </source>
</evidence>
<dbReference type="InterPro" id="IPR019775">
    <property type="entry name" value="WD40_repeat_CS"/>
</dbReference>
<dbReference type="Proteomes" id="UP001057455">
    <property type="component" value="Unassembled WGS sequence"/>
</dbReference>
<dbReference type="SUPFAM" id="SSF50998">
    <property type="entry name" value="Quinoprotein alcohol dehydrogenase-like"/>
    <property type="match status" value="1"/>
</dbReference>
<dbReference type="PRINTS" id="PR00320">
    <property type="entry name" value="GPROTEINBRPT"/>
</dbReference>
<dbReference type="SUPFAM" id="SSF50978">
    <property type="entry name" value="WD40 repeat-like"/>
    <property type="match status" value="1"/>
</dbReference>
<feature type="domain" description="U3 small nucleolar RNA-associated protein 13 C-terminal" evidence="7">
    <location>
        <begin position="824"/>
        <end position="963"/>
    </location>
</feature>
<evidence type="ECO:0000313" key="9">
    <source>
        <dbReference type="Proteomes" id="UP001057455"/>
    </source>
</evidence>
<organism evidence="8 9">
    <name type="scientific">Babesia ovis</name>
    <dbReference type="NCBI Taxonomy" id="5869"/>
    <lineage>
        <taxon>Eukaryota</taxon>
        <taxon>Sar</taxon>
        <taxon>Alveolata</taxon>
        <taxon>Apicomplexa</taxon>
        <taxon>Aconoidasida</taxon>
        <taxon>Piroplasmida</taxon>
        <taxon>Babesiidae</taxon>
        <taxon>Babesia</taxon>
    </lineage>
</organism>
<evidence type="ECO:0000256" key="1">
    <source>
        <dbReference type="ARBA" id="ARBA00004604"/>
    </source>
</evidence>
<dbReference type="EMBL" id="BLIY01000017">
    <property type="protein sequence ID" value="GFE54969.1"/>
    <property type="molecule type" value="Genomic_DNA"/>
</dbReference>
<dbReference type="GO" id="GO:0000480">
    <property type="term" value="P:endonucleolytic cleavage in 5'-ETS of tricistronic rRNA transcript (SSU-rRNA, 5.8S rRNA, LSU-rRNA)"/>
    <property type="evidence" value="ECO:0007669"/>
    <property type="project" value="TreeGrafter"/>
</dbReference>
<evidence type="ECO:0000259" key="7">
    <source>
        <dbReference type="Pfam" id="PF08625"/>
    </source>
</evidence>
<proteinExistence type="predicted"/>
<dbReference type="GO" id="GO:0032040">
    <property type="term" value="C:small-subunit processome"/>
    <property type="evidence" value="ECO:0007669"/>
    <property type="project" value="InterPro"/>
</dbReference>
<dbReference type="GO" id="GO:0030686">
    <property type="term" value="C:90S preribosome"/>
    <property type="evidence" value="ECO:0007669"/>
    <property type="project" value="TreeGrafter"/>
</dbReference>
<feature type="repeat" description="WD" evidence="5">
    <location>
        <begin position="641"/>
        <end position="676"/>
    </location>
</feature>
<feature type="repeat" description="WD" evidence="5">
    <location>
        <begin position="725"/>
        <end position="766"/>
    </location>
</feature>
<comment type="subcellular location">
    <subcellularLocation>
        <location evidence="1">Nucleus</location>
        <location evidence="1">Nucleolus</location>
    </subcellularLocation>
</comment>
<dbReference type="GO" id="GO:0000472">
    <property type="term" value="P:endonucleolytic cleavage to generate mature 5'-end of SSU-rRNA from (SSU-rRNA, 5.8S rRNA, LSU-rRNA)"/>
    <property type="evidence" value="ECO:0007669"/>
    <property type="project" value="TreeGrafter"/>
</dbReference>
<feature type="region of interest" description="Disordered" evidence="6">
    <location>
        <begin position="429"/>
        <end position="449"/>
    </location>
</feature>
<comment type="caution">
    <text evidence="8">The sequence shown here is derived from an EMBL/GenBank/DDBJ whole genome shotgun (WGS) entry which is preliminary data.</text>
</comment>
<dbReference type="OrthoDB" id="674604at2759"/>
<dbReference type="AlphaFoldDB" id="A0A9W5TEQ4"/>
<dbReference type="GO" id="GO:0034511">
    <property type="term" value="F:U3 snoRNA binding"/>
    <property type="evidence" value="ECO:0007669"/>
    <property type="project" value="TreeGrafter"/>
</dbReference>
<reference evidence="8" key="1">
    <citation type="submission" date="2019-12" db="EMBL/GenBank/DDBJ databases">
        <title>Genome sequence of Babesia ovis.</title>
        <authorList>
            <person name="Yamagishi J."/>
            <person name="Sevinc F."/>
            <person name="Xuan X."/>
        </authorList>
    </citation>
    <scope>NUCLEOTIDE SEQUENCE</scope>
    <source>
        <strain evidence="8">Selcuk</strain>
    </source>
</reference>
<evidence type="ECO:0000256" key="2">
    <source>
        <dbReference type="ARBA" id="ARBA00022574"/>
    </source>
</evidence>
<dbReference type="Pfam" id="PF08625">
    <property type="entry name" value="Utp13"/>
    <property type="match status" value="1"/>
</dbReference>
<dbReference type="InterPro" id="IPR013934">
    <property type="entry name" value="Utp13_C"/>
</dbReference>
<dbReference type="Pfam" id="PF00400">
    <property type="entry name" value="WD40"/>
    <property type="match status" value="5"/>
</dbReference>
<keyword evidence="4" id="KW-0539">Nucleus</keyword>
<dbReference type="Gene3D" id="2.130.10.10">
    <property type="entry name" value="YVTN repeat-like/Quinoprotein amine dehydrogenase"/>
    <property type="match status" value="3"/>
</dbReference>
<dbReference type="InterPro" id="IPR020472">
    <property type="entry name" value="WD40_PAC1"/>
</dbReference>
<sequence>MPMAHNALTLVTALSESRRFSSYISDTFRLLPRHHVIISQHEDCIFALPYPQSDNTERILLSDSFVQGEGKDVARDYFQRLSVADRSAVCLLDANEEDLYNEHTRGSQCIYVAGGIAAYALNQAGDTLAVALHSGLLCYYGITSQGRGVSLERKHEIKTNTKNVTQMCFDLTGAYLACGAVDGTVAVFHEGSPLKAFHQQEGQISILRFCPNSLNLLAGTQNGDIVMYCLNKKVPIARFQDHLSYVNDIAFLVAEDGTSAGFISCARDSYVCFWSLDLKKDEIKGARKTGNMLVRKPFKRLMQFESVVAVGIVTRGLHNKTKSPWTLFITTESGKMKLIDPVSEKVFLERTAAYGQGDEIRYVTMSKELNEIVVLGSAGTLGFYSVNLELRHHLLGNIDGAYQMICYQGNEVVDIGDLEQYLEASDNPVSTLEEKTNKNTKTSKKTSGNKRADIMDVDEPLDTIANSEQLDANAHQLLQKRDWIHSLDWLNKQVTKGVPVLFILCGDDAIRMVALDGWGSCITLGLANETHRHQDTVLSIAYSPSGSILVSGGKDEQVFVWDLKTLTVVTKVIIDGLNVACVAMPSGITSASSQFRLLATGENVLKSYDISLSWMTSTKSEPLLAMATRETHTISTATATAVKHKKPINAIAFSPNNKVIATAGSDKMVVIYSADNLIVKGECIGHRRSVVSVAFTRINKTVVSSSIDMTIKIWNLNDFSCIKTLQGHTKAVMKVSVLPNDLQLLSAGMDGLLKIWNIKTSDCIFTADNHSDKVWNAEVCGNSFLTISGNGVLISWDDTSAELEAKKLMDERDEELKRTQVESLDADGKYSEALCLAMELRKPHMATKILKRRCSTQLFRVEKEHQIRQDIFKSWVAHIKKLPDVKTMLTIALDFVQLWISKGSTSWMANCLLAELVTQFQPSELFVVEGMSNRIESILSHQTSHLTRFINLSEKSHLLDVLLGYKSQRDATGGSSLTYDVLYN</sequence>
<dbReference type="PROSITE" id="PS50294">
    <property type="entry name" value="WD_REPEATS_REGION"/>
    <property type="match status" value="4"/>
</dbReference>
<dbReference type="InterPro" id="IPR015943">
    <property type="entry name" value="WD40/YVTN_repeat-like_dom_sf"/>
</dbReference>
<feature type="repeat" description="WD" evidence="5">
    <location>
        <begin position="683"/>
        <end position="724"/>
    </location>
</feature>
<dbReference type="CDD" id="cd00200">
    <property type="entry name" value="WD40"/>
    <property type="match status" value="1"/>
</dbReference>
<evidence type="ECO:0000256" key="5">
    <source>
        <dbReference type="PROSITE-ProRule" id="PRU00221"/>
    </source>
</evidence>
<evidence type="ECO:0000256" key="3">
    <source>
        <dbReference type="ARBA" id="ARBA00022737"/>
    </source>
</evidence>
<keyword evidence="2 5" id="KW-0853">WD repeat</keyword>
<dbReference type="InterPro" id="IPR001680">
    <property type="entry name" value="WD40_rpt"/>
</dbReference>
<accession>A0A9W5TEQ4</accession>
<protein>
    <submittedName>
        <fullName evidence="8">WD G-beta repeat containing protein</fullName>
    </submittedName>
</protein>
<feature type="repeat" description="WD" evidence="5">
    <location>
        <begin position="530"/>
        <end position="571"/>
    </location>
</feature>
<dbReference type="InterPro" id="IPR011047">
    <property type="entry name" value="Quinoprotein_ADH-like_sf"/>
</dbReference>
<gene>
    <name evidence="8" type="ORF">BaOVIS_023730</name>
</gene>
<dbReference type="PANTHER" id="PTHR19854:SF15">
    <property type="entry name" value="TRANSDUCIN BETA-LIKE PROTEIN 3"/>
    <property type="match status" value="1"/>
</dbReference>
<evidence type="ECO:0000256" key="6">
    <source>
        <dbReference type="SAM" id="MobiDB-lite"/>
    </source>
</evidence>
<evidence type="ECO:0000256" key="4">
    <source>
        <dbReference type="ARBA" id="ARBA00023242"/>
    </source>
</evidence>
<dbReference type="PROSITE" id="PS50082">
    <property type="entry name" value="WD_REPEATS_2"/>
    <property type="match status" value="4"/>
</dbReference>
<name>A0A9W5TEQ4_BABOV</name>
<dbReference type="PANTHER" id="PTHR19854">
    <property type="entry name" value="TRANSDUCIN BETA-LIKE 3"/>
    <property type="match status" value="1"/>
</dbReference>
<keyword evidence="3" id="KW-0677">Repeat</keyword>
<dbReference type="InterPro" id="IPR036322">
    <property type="entry name" value="WD40_repeat_dom_sf"/>
</dbReference>
<keyword evidence="9" id="KW-1185">Reference proteome</keyword>